<name>A0A1Y6K5L9_9CHLR</name>
<protein>
    <recommendedName>
        <fullName evidence="3">Quinate 5-dehydrogenase</fullName>
    </recommendedName>
</protein>
<dbReference type="EMBL" id="LT859958">
    <property type="protein sequence ID" value="SMX54975.1"/>
    <property type="molecule type" value="Genomic_DNA"/>
</dbReference>
<dbReference type="AlphaFoldDB" id="A0A1Y6K5L9"/>
<evidence type="ECO:0000313" key="1">
    <source>
        <dbReference type="EMBL" id="SMX54975.1"/>
    </source>
</evidence>
<dbReference type="OrthoDB" id="9780944at2"/>
<gene>
    <name evidence="1" type="ORF">CFX1CAM_1910</name>
</gene>
<evidence type="ECO:0008006" key="3">
    <source>
        <dbReference type="Google" id="ProtNLM"/>
    </source>
</evidence>
<organism evidence="1 2">
    <name type="scientific">Candidatus Brevifilum fermentans</name>
    <dbReference type="NCBI Taxonomy" id="1986204"/>
    <lineage>
        <taxon>Bacteria</taxon>
        <taxon>Bacillati</taxon>
        <taxon>Chloroflexota</taxon>
        <taxon>Anaerolineae</taxon>
        <taxon>Anaerolineales</taxon>
        <taxon>Anaerolineaceae</taxon>
        <taxon>Candidatus Brevifilum</taxon>
    </lineage>
</organism>
<accession>A0A1Y6K5L9</accession>
<keyword evidence="2" id="KW-1185">Reference proteome</keyword>
<dbReference type="RefSeq" id="WP_087862775.1">
    <property type="nucleotide sequence ID" value="NZ_LT859958.1"/>
</dbReference>
<sequence length="308" mass="34370">MKEALSISIGSSIRNKTVIVNLLGEEVRISRIATDGDMNAAREKFRELDGQVDAFGVGGTDLGLFYADRWYPLYSVLPIIQDVQITPVVDGCGLKNTLENRCASILDAEIGGYLDQIGRSVLVMTGVDRYGLLRSFVDAGYQYTLGDVLFSLGLPFPVRSERILKRILAVLIPLVARLPFEWVYPTGEKQNQRKPKYTWVFQQSSVIAGDCKYITRYMPDDLEGKVIVTNTTTPADVELFTKAGVKYLMTTTPVYEGRSFGTNMMEAALLAVSGYKQKVDLYHHQPYFKMLEGLVNTAGLQPELRVLN</sequence>
<evidence type="ECO:0000313" key="2">
    <source>
        <dbReference type="Proteomes" id="UP000195514"/>
    </source>
</evidence>
<reference evidence="2" key="1">
    <citation type="submission" date="2017-05" db="EMBL/GenBank/DDBJ databases">
        <authorList>
            <person name="Kirkegaard R."/>
            <person name="Mcilroy J S."/>
        </authorList>
    </citation>
    <scope>NUCLEOTIDE SEQUENCE [LARGE SCALE GENOMIC DNA]</scope>
</reference>
<dbReference type="Proteomes" id="UP000195514">
    <property type="component" value="Chromosome I"/>
</dbReference>
<proteinExistence type="predicted"/>
<dbReference type="KEGG" id="abat:CFX1CAM_1910"/>